<evidence type="ECO:0000313" key="2">
    <source>
        <dbReference type="Proteomes" id="UP000034103"/>
    </source>
</evidence>
<sequence>MGTGKFIGVVRSLDFVRSFHALLFDSQSKHLHPEGKRGAFLVR</sequence>
<accession>A0A0F6U2P2</accession>
<protein>
    <submittedName>
        <fullName evidence="1">Uncharacterized protein</fullName>
    </submittedName>
</protein>
<organism evidence="1 2">
    <name type="scientific">Microcystis aeruginosa NIES-2549</name>
    <dbReference type="NCBI Taxonomy" id="1641812"/>
    <lineage>
        <taxon>Bacteria</taxon>
        <taxon>Bacillati</taxon>
        <taxon>Cyanobacteriota</taxon>
        <taxon>Cyanophyceae</taxon>
        <taxon>Oscillatoriophycideae</taxon>
        <taxon>Chroococcales</taxon>
        <taxon>Microcystaceae</taxon>
        <taxon>Microcystis</taxon>
    </lineage>
</organism>
<dbReference type="Proteomes" id="UP000034103">
    <property type="component" value="Chromosome"/>
</dbReference>
<name>A0A0F6U2P2_MICAE</name>
<evidence type="ECO:0000313" key="1">
    <source>
        <dbReference type="EMBL" id="AKE63814.1"/>
    </source>
</evidence>
<proteinExistence type="predicted"/>
<dbReference type="HOGENOM" id="CLU_3235980_0_0_3"/>
<dbReference type="EMBL" id="CP011304">
    <property type="protein sequence ID" value="AKE63814.1"/>
    <property type="molecule type" value="Genomic_DNA"/>
</dbReference>
<dbReference type="AlphaFoldDB" id="A0A0F6U2P2"/>
<reference evidence="1 2" key="1">
    <citation type="journal article" date="2015" name="Genome Announc.">
        <title>Complete Genome Sequence of Microcystis aeruginosa NIES-2549, a Bloom-Forming Cyanobacterium from Lake Kasumigaura, Japan.</title>
        <authorList>
            <person name="Yamaguchi H."/>
            <person name="Suzuki S."/>
            <person name="Tanabe Y."/>
            <person name="Osana Y."/>
            <person name="Shimura Y."/>
            <person name="Ishida K."/>
            <person name="Kawachi M."/>
        </authorList>
    </citation>
    <scope>NUCLEOTIDE SEQUENCE [LARGE SCALE GENOMIC DNA]</scope>
    <source>
        <strain evidence="1 2">NIES-2549</strain>
    </source>
</reference>
<dbReference type="PATRIC" id="fig|1641812.3.peg.1503"/>
<gene>
    <name evidence="1" type="ORF">MYAER_1458</name>
</gene>